<evidence type="ECO:0000256" key="1">
    <source>
        <dbReference type="ARBA" id="ARBA00004240"/>
    </source>
</evidence>
<name>A0ABU6SHN2_9FABA</name>
<feature type="region of interest" description="Disordered" evidence="7">
    <location>
        <begin position="1122"/>
        <end position="1188"/>
    </location>
</feature>
<comment type="caution">
    <text evidence="10">The sequence shown here is derived from an EMBL/GenBank/DDBJ whole genome shotgun (WGS) entry which is preliminary data.</text>
</comment>
<gene>
    <name evidence="10" type="ORF">PIB30_050936</name>
</gene>
<feature type="compositionally biased region" description="Polar residues" evidence="7">
    <location>
        <begin position="483"/>
        <end position="505"/>
    </location>
</feature>
<feature type="compositionally biased region" description="Polar residues" evidence="7">
    <location>
        <begin position="1145"/>
        <end position="1160"/>
    </location>
</feature>
<proteinExistence type="inferred from homology"/>
<evidence type="ECO:0000256" key="3">
    <source>
        <dbReference type="ARBA" id="ARBA00022448"/>
    </source>
</evidence>
<evidence type="ECO:0000259" key="8">
    <source>
        <dbReference type="Pfam" id="PF12931"/>
    </source>
</evidence>
<keyword evidence="6" id="KW-0653">Protein transport</keyword>
<accession>A0ABU6SHN2</accession>
<feature type="region of interest" description="Disordered" evidence="7">
    <location>
        <begin position="1352"/>
        <end position="1421"/>
    </location>
</feature>
<feature type="compositionally biased region" description="Polar residues" evidence="7">
    <location>
        <begin position="1123"/>
        <end position="1136"/>
    </location>
</feature>
<dbReference type="InterPro" id="IPR024298">
    <property type="entry name" value="Sec16_Sec23-bd"/>
</dbReference>
<protein>
    <recommendedName>
        <fullName evidence="6">Protein transport protein sec16</fullName>
    </recommendedName>
</protein>
<dbReference type="PANTHER" id="PTHR13402:SF6">
    <property type="entry name" value="SECRETORY 16, ISOFORM I"/>
    <property type="match status" value="1"/>
</dbReference>
<evidence type="ECO:0000256" key="6">
    <source>
        <dbReference type="RuleBase" id="RU364101"/>
    </source>
</evidence>
<dbReference type="Pfam" id="PF12931">
    <property type="entry name" value="TPR_Sec16"/>
    <property type="match status" value="1"/>
</dbReference>
<evidence type="ECO:0000256" key="7">
    <source>
        <dbReference type="SAM" id="MobiDB-lite"/>
    </source>
</evidence>
<sequence>MHLIEAETLQFSGNASSSEFFPHSFAGARVLGDGYIPPSHLEDQTDEDFFDKLVEDDYVDEALVEPAAGAVHDDSDDAVNAFANLAMGDACADAAFENSGVYKSGIEKIKDYGDKSNVKTVKGNYEKGGDVGKRGIELKTEHDANKSNVGTVEGNDQKGGVVIGKDEIELKREFDADKSNVGTVKGNDQKGGSLVSSSEVTADLGNHETVSEVAKDSSAGKSNGATSLGIKEVDWNAFYANSGGGEGYSDFFGGFGDQSGGDFAGKAYGDSNEVKQDNGIQSDGLNSWVNHAQYQEGQGYDASLENCKSGQDVQDWENLYPGWKYDYNTGQWYQVDDATVAAQGSSDANSAVAAGWTTASDAAAEVSYVQQTSQSVSGTLAQTRTTESVSSWDQVSQGNTGYPEHMYLDPQYPGWYYDTVAQEWRSLESYNSSVQSTAKGLENGHASTSSLLDTNNSLYPEYGQASSYGTQDIDSQTAVDNRWNGSYGANHQQGWDPYTTETANRSGDKVSSVGNTQFDHSYGSNASVNKDQQSTSSSFGSVPLYNKVNSNHHRSASFEPQSFAPTADLAQHLNYSNTMFDEHKSFSSDYAESQKSFGYAQQSYQGGHQYSYAPHAGRSSAGRPPHALVTFGFGGKLVVMTGSNLSSSSYGSQDAAGKGSISVLNMMEVVTGSRDSSIVGNSSGDYFNALTQQSFPGPLVGGSVGSKELYKWIDERIAHCGSPDMDYKKGERLRLLLSLLKIACQHYGKLRSPFGSDNKLKEHDTPESAVAKLFASAKTSGQEFAQYGAVKHCLQNLPSKGQMRATACEVQNLLVSGRRKEALQCAQEGQLWGPALVIASQLGEQFYVDTIKQMALRQLVAGSPLRTLCLLIGGQPAEVFSSDSSAENPNAFNMPEHSTQLGYNTMLDGWEENLAVITANRTKDDELVIVHLGDCLWKERSEITAAHICYLVAEANFESYSDTARLCLLGADHWKFPRTYASPEAIQRTELYEYSKVFGNSQFILLPFQPYKLIYAYMLAEVGRISDSLKYCQAALKSLKTGRTLEVETWKQLVLSLEERIRTHQQGGYATNLAPGKLVGKLLNFFDSTAHKVVGGLPPPAPSSSQGTHGNEQHHYPVAHRVSGSQSTMAMSSLVPSASMEPISEWTTDGNRMTISNRSVSEPDFGRSPRQETSSDAQGEAISGGTSRFSRFGFGSGLLQKTVGLVLRPRSGKQAKLGEKNKFYYDENLKRWVEEGVEPPAEETALPPPPTTSVLQNGSTEYNLKSALKTESSTVNGGSDLIHSGPELSSGMPPIPPSTNQFSARARMGVRSRYVDTFNQGGGSSANFFHTSPITSPKPVLAASAKFFIPSPVPSSNDKTMTGMTESNQGDSFGNENPATSPRNDWPQPLSPKPPLPTQRISSMGHMSNQLAPMNGGNHGLVQRRTASWDAGAGNSFSPRRKSQIRPLAEVLGMPPSTFMPNEYNSPRSMPTSPLPTNRSGSLGDLHEVEL</sequence>
<organism evidence="10 11">
    <name type="scientific">Stylosanthes scabra</name>
    <dbReference type="NCBI Taxonomy" id="79078"/>
    <lineage>
        <taxon>Eukaryota</taxon>
        <taxon>Viridiplantae</taxon>
        <taxon>Streptophyta</taxon>
        <taxon>Embryophyta</taxon>
        <taxon>Tracheophyta</taxon>
        <taxon>Spermatophyta</taxon>
        <taxon>Magnoliopsida</taxon>
        <taxon>eudicotyledons</taxon>
        <taxon>Gunneridae</taxon>
        <taxon>Pentapetalae</taxon>
        <taxon>rosids</taxon>
        <taxon>fabids</taxon>
        <taxon>Fabales</taxon>
        <taxon>Fabaceae</taxon>
        <taxon>Papilionoideae</taxon>
        <taxon>50 kb inversion clade</taxon>
        <taxon>dalbergioids sensu lato</taxon>
        <taxon>Dalbergieae</taxon>
        <taxon>Pterocarpus clade</taxon>
        <taxon>Stylosanthes</taxon>
    </lineage>
</organism>
<evidence type="ECO:0000256" key="5">
    <source>
        <dbReference type="ARBA" id="ARBA00022892"/>
    </source>
</evidence>
<feature type="compositionally biased region" description="Polar residues" evidence="7">
    <location>
        <begin position="1399"/>
        <end position="1412"/>
    </location>
</feature>
<dbReference type="InterPro" id="IPR024340">
    <property type="entry name" value="Sec16_CCD"/>
</dbReference>
<feature type="region of interest" description="Disordered" evidence="7">
    <location>
        <begin position="1269"/>
        <end position="1301"/>
    </location>
</feature>
<keyword evidence="5 6" id="KW-0931">ER-Golgi transport</keyword>
<feature type="compositionally biased region" description="Polar residues" evidence="7">
    <location>
        <begin position="512"/>
        <end position="540"/>
    </location>
</feature>
<feature type="region of interest" description="Disordered" evidence="7">
    <location>
        <begin position="1452"/>
        <end position="1491"/>
    </location>
</feature>
<feature type="domain" description="Sec16 Sec23-binding" evidence="8">
    <location>
        <begin position="810"/>
        <end position="1096"/>
    </location>
</feature>
<dbReference type="EMBL" id="JASCZI010060770">
    <property type="protein sequence ID" value="MED6135887.1"/>
    <property type="molecule type" value="Genomic_DNA"/>
</dbReference>
<evidence type="ECO:0000256" key="4">
    <source>
        <dbReference type="ARBA" id="ARBA00022824"/>
    </source>
</evidence>
<comment type="similarity">
    <text evidence="2 6">Belongs to the SEC16 family.</text>
</comment>
<dbReference type="Gene3D" id="1.25.40.1030">
    <property type="match status" value="1"/>
</dbReference>
<dbReference type="CDD" id="cd09233">
    <property type="entry name" value="ACE1-Sec16-like"/>
    <property type="match status" value="1"/>
</dbReference>
<dbReference type="PANTHER" id="PTHR13402">
    <property type="entry name" value="RGPR-RELATED"/>
    <property type="match status" value="1"/>
</dbReference>
<evidence type="ECO:0000259" key="9">
    <source>
        <dbReference type="Pfam" id="PF12932"/>
    </source>
</evidence>
<feature type="compositionally biased region" description="Polar residues" evidence="7">
    <location>
        <begin position="1354"/>
        <end position="1383"/>
    </location>
</feature>
<dbReference type="Pfam" id="PF12932">
    <property type="entry name" value="Sec16"/>
    <property type="match status" value="1"/>
</dbReference>
<comment type="subcellular location">
    <subcellularLocation>
        <location evidence="1">Endoplasmic reticulum</location>
    </subcellularLocation>
    <subcellularLocation>
        <location evidence="6">Golgi apparatus membrane</location>
    </subcellularLocation>
</comment>
<keyword evidence="11" id="KW-1185">Reference proteome</keyword>
<evidence type="ECO:0000256" key="2">
    <source>
        <dbReference type="ARBA" id="ARBA00005927"/>
    </source>
</evidence>
<keyword evidence="4 6" id="KW-0256">Endoplasmic reticulum</keyword>
<feature type="domain" description="Sec16 central conserved" evidence="9">
    <location>
        <begin position="626"/>
        <end position="748"/>
    </location>
</feature>
<keyword evidence="6" id="KW-0472">Membrane</keyword>
<feature type="region of interest" description="Disordered" evidence="7">
    <location>
        <begin position="483"/>
        <end position="542"/>
    </location>
</feature>
<evidence type="ECO:0000313" key="11">
    <source>
        <dbReference type="Proteomes" id="UP001341840"/>
    </source>
</evidence>
<feature type="compositionally biased region" description="Polar residues" evidence="7">
    <location>
        <begin position="1459"/>
        <end position="1481"/>
    </location>
</feature>
<keyword evidence="6" id="KW-0333">Golgi apparatus</keyword>
<evidence type="ECO:0000313" key="10">
    <source>
        <dbReference type="EMBL" id="MED6135887.1"/>
    </source>
</evidence>
<reference evidence="10 11" key="1">
    <citation type="journal article" date="2023" name="Plants (Basel)">
        <title>Bridging the Gap: Combining Genomics and Transcriptomics Approaches to Understand Stylosanthes scabra, an Orphan Legume from the Brazilian Caatinga.</title>
        <authorList>
            <person name="Ferreira-Neto J.R.C."/>
            <person name="da Silva M.D."/>
            <person name="Binneck E."/>
            <person name="de Melo N.F."/>
            <person name="da Silva R.H."/>
            <person name="de Melo A.L.T.M."/>
            <person name="Pandolfi V."/>
            <person name="Bustamante F.O."/>
            <person name="Brasileiro-Vidal A.C."/>
            <person name="Benko-Iseppon A.M."/>
        </authorList>
    </citation>
    <scope>NUCLEOTIDE SEQUENCE [LARGE SCALE GENOMIC DNA]</scope>
    <source>
        <tissue evidence="10">Leaves</tissue>
    </source>
</reference>
<keyword evidence="3 6" id="KW-0813">Transport</keyword>
<dbReference type="Proteomes" id="UP001341840">
    <property type="component" value="Unassembled WGS sequence"/>
</dbReference>